<dbReference type="RefSeq" id="WP_047369515.1">
    <property type="nucleotide sequence ID" value="NZ_CABMNU010000005.1"/>
</dbReference>
<dbReference type="SUPFAM" id="SSF56112">
    <property type="entry name" value="Protein kinase-like (PK-like)"/>
    <property type="match status" value="1"/>
</dbReference>
<dbReference type="GO" id="GO:0004674">
    <property type="term" value="F:protein serine/threonine kinase activity"/>
    <property type="evidence" value="ECO:0007669"/>
    <property type="project" value="UniProtKB-KW"/>
</dbReference>
<name>A0A9P3T7C6_KLUIN</name>
<evidence type="ECO:0000256" key="4">
    <source>
        <dbReference type="ARBA" id="ARBA00022840"/>
    </source>
</evidence>
<dbReference type="Pfam" id="PF00069">
    <property type="entry name" value="Pkinase"/>
    <property type="match status" value="1"/>
</dbReference>
<keyword evidence="3 7" id="KW-0418">Kinase</keyword>
<keyword evidence="1" id="KW-0808">Transferase</keyword>
<evidence type="ECO:0000313" key="7">
    <source>
        <dbReference type="EMBL" id="HAT3582089.1"/>
    </source>
</evidence>
<dbReference type="InterPro" id="IPR011009">
    <property type="entry name" value="Kinase-like_dom_sf"/>
</dbReference>
<feature type="binding site" evidence="5">
    <location>
        <position position="43"/>
    </location>
    <ligand>
        <name>ATP</name>
        <dbReference type="ChEBI" id="CHEBI:30616"/>
    </ligand>
</feature>
<organism evidence="7 8">
    <name type="scientific">Kluyvera intermedia</name>
    <name type="common">Enterobacter intermedius</name>
    <dbReference type="NCBI Taxonomy" id="61648"/>
    <lineage>
        <taxon>Bacteria</taxon>
        <taxon>Pseudomonadati</taxon>
        <taxon>Pseudomonadota</taxon>
        <taxon>Gammaproteobacteria</taxon>
        <taxon>Enterobacterales</taxon>
        <taxon>Enterobacteriaceae</taxon>
        <taxon>Kluyvera</taxon>
    </lineage>
</organism>
<reference evidence="7" key="2">
    <citation type="submission" date="2020-10" db="EMBL/GenBank/DDBJ databases">
        <authorList>
            <consortium name="NCBI Pathogen Detection Project"/>
        </authorList>
    </citation>
    <scope>NUCLEOTIDE SEQUENCE</scope>
    <source>
        <strain evidence="7">CAVp300</strain>
    </source>
</reference>
<dbReference type="AlphaFoldDB" id="A0A9P3T7C6"/>
<dbReference type="CDD" id="cd14014">
    <property type="entry name" value="STKc_PknB_like"/>
    <property type="match status" value="1"/>
</dbReference>
<protein>
    <submittedName>
        <fullName evidence="7">Serine/threonine protein kinase</fullName>
    </submittedName>
</protein>
<sequence>MDDAHGNYVIKPIRRIGKGGFGYVEEIQLQNFKGHTCGAYARKVFAPQDPAYRDEFIRRFEREVTYQADCKHTNIVPIYLHHLTGDEPWFVMDLAEGDLVTALRLGELTIRDKLSAIRMTLEGVAYLHDHNYWHRDLKPQNVLRFSDGTYKISDFGLVKNADQKAESEVITKVAAIMGTERYMAPEVFAGIYSEKTDIFALGVLIEDMDLGSIPGVDDLVTKSTARKPPKRYGSVHEMLADLEKIVIGNGL</sequence>
<keyword evidence="2 5" id="KW-0547">Nucleotide-binding</keyword>
<evidence type="ECO:0000256" key="2">
    <source>
        <dbReference type="ARBA" id="ARBA00022741"/>
    </source>
</evidence>
<dbReference type="GO" id="GO:0005524">
    <property type="term" value="F:ATP binding"/>
    <property type="evidence" value="ECO:0007669"/>
    <property type="project" value="UniProtKB-UniRule"/>
</dbReference>
<dbReference type="EMBL" id="DACSUM010000016">
    <property type="protein sequence ID" value="HAT3582089.1"/>
    <property type="molecule type" value="Genomic_DNA"/>
</dbReference>
<evidence type="ECO:0000313" key="8">
    <source>
        <dbReference type="Proteomes" id="UP000867740"/>
    </source>
</evidence>
<dbReference type="Proteomes" id="UP000867740">
    <property type="component" value="Unassembled WGS sequence"/>
</dbReference>
<accession>A0A9P3T7C6</accession>
<comment type="caution">
    <text evidence="7">The sequence shown here is derived from an EMBL/GenBank/DDBJ whole genome shotgun (WGS) entry which is preliminary data.</text>
</comment>
<dbReference type="PANTHER" id="PTHR11042">
    <property type="entry name" value="EUKARYOTIC TRANSLATION INITIATION FACTOR 2-ALPHA KINASE EIF2-ALPHA KINASE -RELATED"/>
    <property type="match status" value="1"/>
</dbReference>
<proteinExistence type="predicted"/>
<evidence type="ECO:0000256" key="5">
    <source>
        <dbReference type="PROSITE-ProRule" id="PRU10141"/>
    </source>
</evidence>
<evidence type="ECO:0000256" key="3">
    <source>
        <dbReference type="ARBA" id="ARBA00022777"/>
    </source>
</evidence>
<dbReference type="InterPro" id="IPR050339">
    <property type="entry name" value="CC_SR_Kinase"/>
</dbReference>
<dbReference type="PROSITE" id="PS50011">
    <property type="entry name" value="PROTEIN_KINASE_DOM"/>
    <property type="match status" value="1"/>
</dbReference>
<keyword evidence="7" id="KW-0723">Serine/threonine-protein kinase</keyword>
<gene>
    <name evidence="7" type="ORF">I8531_002395</name>
</gene>
<evidence type="ECO:0000259" key="6">
    <source>
        <dbReference type="PROSITE" id="PS50011"/>
    </source>
</evidence>
<dbReference type="GO" id="GO:0005737">
    <property type="term" value="C:cytoplasm"/>
    <property type="evidence" value="ECO:0007669"/>
    <property type="project" value="TreeGrafter"/>
</dbReference>
<dbReference type="Gene3D" id="1.10.510.10">
    <property type="entry name" value="Transferase(Phosphotransferase) domain 1"/>
    <property type="match status" value="1"/>
</dbReference>
<dbReference type="InterPro" id="IPR017441">
    <property type="entry name" value="Protein_kinase_ATP_BS"/>
</dbReference>
<dbReference type="SMART" id="SM00220">
    <property type="entry name" value="S_TKc"/>
    <property type="match status" value="1"/>
</dbReference>
<dbReference type="PROSITE" id="PS00107">
    <property type="entry name" value="PROTEIN_KINASE_ATP"/>
    <property type="match status" value="1"/>
</dbReference>
<dbReference type="InterPro" id="IPR000719">
    <property type="entry name" value="Prot_kinase_dom"/>
</dbReference>
<keyword evidence="4 5" id="KW-0067">ATP-binding</keyword>
<evidence type="ECO:0000256" key="1">
    <source>
        <dbReference type="ARBA" id="ARBA00022679"/>
    </source>
</evidence>
<reference evidence="7" key="1">
    <citation type="journal article" date="2018" name="Genome Biol.">
        <title>SKESA: strategic k-mer extension for scrupulous assemblies.</title>
        <authorList>
            <person name="Souvorov A."/>
            <person name="Agarwala R."/>
            <person name="Lipman D.J."/>
        </authorList>
    </citation>
    <scope>NUCLEOTIDE SEQUENCE</scope>
    <source>
        <strain evidence="7">CAVp300</strain>
    </source>
</reference>
<feature type="domain" description="Protein kinase" evidence="6">
    <location>
        <begin position="10"/>
        <end position="251"/>
    </location>
</feature>